<protein>
    <submittedName>
        <fullName evidence="2">Uncharacterized protein</fullName>
    </submittedName>
</protein>
<dbReference type="EMBL" id="MFBN01000057">
    <property type="protein sequence ID" value="OGD93879.1"/>
    <property type="molecule type" value="Genomic_DNA"/>
</dbReference>
<keyword evidence="1" id="KW-0472">Membrane</keyword>
<proteinExistence type="predicted"/>
<evidence type="ECO:0000256" key="1">
    <source>
        <dbReference type="SAM" id="Phobius"/>
    </source>
</evidence>
<dbReference type="STRING" id="1797724.A3A48_01455"/>
<organism evidence="2 3">
    <name type="scientific">Candidatus Curtissbacteria bacterium RIFCSPLOWO2_01_FULL_37_9</name>
    <dbReference type="NCBI Taxonomy" id="1797724"/>
    <lineage>
        <taxon>Bacteria</taxon>
        <taxon>Candidatus Curtissiibacteriota</taxon>
    </lineage>
</organism>
<dbReference type="AlphaFoldDB" id="A0A1F5GPY3"/>
<feature type="transmembrane region" description="Helical" evidence="1">
    <location>
        <begin position="38"/>
        <end position="65"/>
    </location>
</feature>
<keyword evidence="1" id="KW-0812">Transmembrane</keyword>
<gene>
    <name evidence="2" type="ORF">A3A48_01455</name>
</gene>
<reference evidence="2 3" key="1">
    <citation type="journal article" date="2016" name="Nat. Commun.">
        <title>Thousands of microbial genomes shed light on interconnected biogeochemical processes in an aquifer system.</title>
        <authorList>
            <person name="Anantharaman K."/>
            <person name="Brown C.T."/>
            <person name="Hug L.A."/>
            <person name="Sharon I."/>
            <person name="Castelle C.J."/>
            <person name="Probst A.J."/>
            <person name="Thomas B.C."/>
            <person name="Singh A."/>
            <person name="Wilkins M.J."/>
            <person name="Karaoz U."/>
            <person name="Brodie E.L."/>
            <person name="Williams K.H."/>
            <person name="Hubbard S.S."/>
            <person name="Banfield J.F."/>
        </authorList>
    </citation>
    <scope>NUCLEOTIDE SEQUENCE [LARGE SCALE GENOMIC DNA]</scope>
</reference>
<keyword evidence="1" id="KW-1133">Transmembrane helix</keyword>
<dbReference type="Proteomes" id="UP000178336">
    <property type="component" value="Unassembled WGS sequence"/>
</dbReference>
<evidence type="ECO:0000313" key="3">
    <source>
        <dbReference type="Proteomes" id="UP000178336"/>
    </source>
</evidence>
<sequence>MLADMMRYGTESGKNIYDGRDLGLNYHPMMWGGANSSAFWFFGILCVITWIMVIIVLFALARWLWKKGDKVR</sequence>
<accession>A0A1F5GPY3</accession>
<name>A0A1F5GPY3_9BACT</name>
<evidence type="ECO:0000313" key="2">
    <source>
        <dbReference type="EMBL" id="OGD93879.1"/>
    </source>
</evidence>
<comment type="caution">
    <text evidence="2">The sequence shown here is derived from an EMBL/GenBank/DDBJ whole genome shotgun (WGS) entry which is preliminary data.</text>
</comment>